<evidence type="ECO:0000256" key="2">
    <source>
        <dbReference type="SAM" id="SignalP"/>
    </source>
</evidence>
<dbReference type="AlphaFoldDB" id="A0A4Z1PFI6"/>
<reference evidence="3 4" key="1">
    <citation type="submission" date="2019-04" db="EMBL/GenBank/DDBJ databases">
        <title>High contiguity whole genome sequence and gene annotation resource for two Venturia nashicola isolates.</title>
        <authorList>
            <person name="Prokchorchik M."/>
            <person name="Won K."/>
            <person name="Lee Y."/>
            <person name="Choi E.D."/>
            <person name="Segonzac C."/>
            <person name="Sohn K.H."/>
        </authorList>
    </citation>
    <scope>NUCLEOTIDE SEQUENCE [LARGE SCALE GENOMIC DNA]</scope>
    <source>
        <strain evidence="3 4">PRI2</strain>
    </source>
</reference>
<dbReference type="EMBL" id="SNSC02000001">
    <property type="protein sequence ID" value="TID27346.1"/>
    <property type="molecule type" value="Genomic_DNA"/>
</dbReference>
<feature type="region of interest" description="Disordered" evidence="1">
    <location>
        <begin position="114"/>
        <end position="160"/>
    </location>
</feature>
<protein>
    <submittedName>
        <fullName evidence="3">Uncharacterized protein</fullName>
    </submittedName>
</protein>
<name>A0A4Z1PFI6_9PEZI</name>
<gene>
    <name evidence="3" type="ORF">E6O75_ATG00113</name>
</gene>
<dbReference type="Proteomes" id="UP000298493">
    <property type="component" value="Unassembled WGS sequence"/>
</dbReference>
<sequence>MDRKKLVMTAILCMMLYALKDETRREKAQSKRDRKINQRLESQTMVLFSELSEQTEDAKLKRAFTSCSDDIWDEAPDTVLKKGYLECVDSIASYLGVSGPRLSVTYDRIADHDEESMKEDNEGYYSETLQASPPKKRRQHERHDSDEDADDESSVAESDDLKFASRPLKKLRLLRTRT</sequence>
<feature type="chain" id="PRO_5021326603" evidence="2">
    <location>
        <begin position="21"/>
        <end position="178"/>
    </location>
</feature>
<feature type="compositionally biased region" description="Acidic residues" evidence="1">
    <location>
        <begin position="146"/>
        <end position="158"/>
    </location>
</feature>
<evidence type="ECO:0000256" key="1">
    <source>
        <dbReference type="SAM" id="MobiDB-lite"/>
    </source>
</evidence>
<proteinExistence type="predicted"/>
<feature type="signal peptide" evidence="2">
    <location>
        <begin position="1"/>
        <end position="20"/>
    </location>
</feature>
<evidence type="ECO:0000313" key="3">
    <source>
        <dbReference type="EMBL" id="TID27346.1"/>
    </source>
</evidence>
<evidence type="ECO:0000313" key="4">
    <source>
        <dbReference type="Proteomes" id="UP000298493"/>
    </source>
</evidence>
<organism evidence="3 4">
    <name type="scientific">Venturia nashicola</name>
    <dbReference type="NCBI Taxonomy" id="86259"/>
    <lineage>
        <taxon>Eukaryota</taxon>
        <taxon>Fungi</taxon>
        <taxon>Dikarya</taxon>
        <taxon>Ascomycota</taxon>
        <taxon>Pezizomycotina</taxon>
        <taxon>Dothideomycetes</taxon>
        <taxon>Pleosporomycetidae</taxon>
        <taxon>Venturiales</taxon>
        <taxon>Venturiaceae</taxon>
        <taxon>Venturia</taxon>
    </lineage>
</organism>
<comment type="caution">
    <text evidence="3">The sequence shown here is derived from an EMBL/GenBank/DDBJ whole genome shotgun (WGS) entry which is preliminary data.</text>
</comment>
<accession>A0A4Z1PFI6</accession>
<keyword evidence="2" id="KW-0732">Signal</keyword>
<keyword evidence="4" id="KW-1185">Reference proteome</keyword>